<feature type="domain" description="Hydantoinase/oxoprolinase N-terminal" evidence="2">
    <location>
        <begin position="6"/>
        <end position="90"/>
    </location>
</feature>
<dbReference type="PANTHER" id="PTHR11365:SF23">
    <property type="entry name" value="HYPOTHETICAL 5-OXOPROLINASE (EUROFUNG)-RELATED"/>
    <property type="match status" value="1"/>
</dbReference>
<dbReference type="Pfam" id="PF01968">
    <property type="entry name" value="Hydantoinase_A"/>
    <property type="match status" value="1"/>
</dbReference>
<dbReference type="RefSeq" id="WP_316510086.1">
    <property type="nucleotide sequence ID" value="NZ_OY726395.1"/>
</dbReference>
<dbReference type="EMBL" id="OY726395">
    <property type="protein sequence ID" value="CAJ1583545.1"/>
    <property type="molecule type" value="Genomic_DNA"/>
</dbReference>
<dbReference type="PANTHER" id="PTHR11365">
    <property type="entry name" value="5-OXOPROLINASE RELATED"/>
    <property type="match status" value="1"/>
</dbReference>
<dbReference type="InterPro" id="IPR008040">
    <property type="entry name" value="Hydant_A_N"/>
</dbReference>
<dbReference type="InterPro" id="IPR002821">
    <property type="entry name" value="Hydantoinase_A"/>
</dbReference>
<evidence type="ECO:0000259" key="2">
    <source>
        <dbReference type="Pfam" id="PF05378"/>
    </source>
</evidence>
<sequence length="613" mass="63202">MAGTTISIDTGGTFTDGFVVHNARAHSVKTLTTPHDLLVCFRAVLEAAADSIGVSVSELLESTDVVRYATTVGTNQVVERTGPRLGLLSAEPAGEAAGVGVFIDPEMVSELAEGDDAAAQSLSKIRDLLHRGARGLVLAAGPGDDGSVVAAVSETFLDNYPRHCLDTVPLLTAGAVVPDADVSRRTATALFNAYVHPSAADFLYRAEDHLRSLGYRRPLLIVHNDGGAARVARTIAAKTYNSGPMAGLLGAREIAGDYGIDTLVTVDMGGTSLDVGIVSDGVVRMLEHGLVAGVEVSLALPQLEPFGAGGGSIAWLDGDVLRVGPRSAGAHPGPACFGLGGAEPTVTDADAVLGILRPEAFLGGSMPLDVEAAHRAYQQLAEALGRSVTETAAQVRASLHRETGRQLAEQLSAWGIDPAGATMLAFGGNGPTHCAAIAAAAGIGDVLVMPYAPVFSAYGASTVDIVHRHEAPAGQAGEDDTRARLQAAVLRDMRGEGYRAEQVQIEVSSSTRDGSDYVSVEGRYPLPRASSEAPAGAGAASAARSAGIFWDGHGVLPTAIVERDALPTGFTLTGPALLDGAASTCVVPPDWTLTIDERGAARLRRIHSGENRS</sequence>
<name>A0ABM9MEV7_9MYCO</name>
<gene>
    <name evidence="3" type="ORF">MU0050_002675</name>
</gene>
<dbReference type="Pfam" id="PF05378">
    <property type="entry name" value="Hydant_A_N"/>
    <property type="match status" value="1"/>
</dbReference>
<proteinExistence type="predicted"/>
<organism evidence="3 4">
    <name type="scientific">[Mycobacterium] wendilense</name>
    <dbReference type="NCBI Taxonomy" id="3064284"/>
    <lineage>
        <taxon>Bacteria</taxon>
        <taxon>Bacillati</taxon>
        <taxon>Actinomycetota</taxon>
        <taxon>Actinomycetes</taxon>
        <taxon>Mycobacteriales</taxon>
        <taxon>Mycobacteriaceae</taxon>
        <taxon>Mycolicibacter</taxon>
    </lineage>
</organism>
<keyword evidence="4" id="KW-1185">Reference proteome</keyword>
<protein>
    <submittedName>
        <fullName evidence="3">Hydantoinase/oxoprolinase family protein</fullName>
    </submittedName>
</protein>
<evidence type="ECO:0000313" key="4">
    <source>
        <dbReference type="Proteomes" id="UP001190466"/>
    </source>
</evidence>
<dbReference type="InterPro" id="IPR045079">
    <property type="entry name" value="Oxoprolinase-like"/>
</dbReference>
<evidence type="ECO:0000313" key="3">
    <source>
        <dbReference type="EMBL" id="CAJ1583545.1"/>
    </source>
</evidence>
<feature type="domain" description="Hydantoinase A/oxoprolinase" evidence="1">
    <location>
        <begin position="185"/>
        <end position="468"/>
    </location>
</feature>
<accession>A0ABM9MEV7</accession>
<evidence type="ECO:0000259" key="1">
    <source>
        <dbReference type="Pfam" id="PF01968"/>
    </source>
</evidence>
<reference evidence="3 4" key="1">
    <citation type="submission" date="2023-08" db="EMBL/GenBank/DDBJ databases">
        <authorList>
            <person name="Folkvardsen B D."/>
            <person name="Norman A."/>
        </authorList>
    </citation>
    <scope>NUCLEOTIDE SEQUENCE [LARGE SCALE GENOMIC DNA]</scope>
    <source>
        <strain evidence="3 4">Mu0050</strain>
    </source>
</reference>
<dbReference type="Proteomes" id="UP001190466">
    <property type="component" value="Chromosome"/>
</dbReference>